<dbReference type="InterPro" id="IPR029016">
    <property type="entry name" value="GAF-like_dom_sf"/>
</dbReference>
<organism evidence="6 7">
    <name type="scientific">Methylotuvimicrobium alcaliphilum (strain DSM 19304 / NCIMB 14124 / VKM B-2133 / 20Z)</name>
    <name type="common">Methylomicrobium alcaliphilum</name>
    <dbReference type="NCBI Taxonomy" id="1091494"/>
    <lineage>
        <taxon>Bacteria</taxon>
        <taxon>Pseudomonadati</taxon>
        <taxon>Pseudomonadota</taxon>
        <taxon>Gammaproteobacteria</taxon>
        <taxon>Methylococcales</taxon>
        <taxon>Methylococcaceae</taxon>
        <taxon>Methylotuvimicrobium</taxon>
    </lineage>
</organism>
<comment type="cofactor">
    <cofactor evidence="1">
        <name>Mg(2+)</name>
        <dbReference type="ChEBI" id="CHEBI:18420"/>
    </cofactor>
</comment>
<gene>
    <name evidence="6" type="ordered locus">MEALZ_0699</name>
</gene>
<evidence type="ECO:0000256" key="2">
    <source>
        <dbReference type="ARBA" id="ARBA00004167"/>
    </source>
</evidence>
<dbReference type="InterPro" id="IPR029787">
    <property type="entry name" value="Nucleotide_cyclase"/>
</dbReference>
<dbReference type="Gene3D" id="3.30.70.270">
    <property type="match status" value="1"/>
</dbReference>
<dbReference type="Pfam" id="PF00990">
    <property type="entry name" value="GGDEF"/>
    <property type="match status" value="1"/>
</dbReference>
<sequence length="1688" mass="190349">MLQIDEYLIKECLSDRGWYRLYRAVRVQDRKEVTLKHLEESHPSDTMLACFRSEFDMLKRVAMPAVTEGLDLLNHGRRLILVREYFNGRTLREYAAGLALPVQEAFGLIFELIESIAAIHRHGVVHGNLNPTNILVDPKQMQLKLLGFGRAACALQTRAEPEALYPSEREIDYLAPEQSGRMNRGIDGRADIYGLGTIVFELFTGRKPFMSPDSIGAIHRHIAHEVPDPREFCPDLPDDLARIVIGMLAKDPEERYQRADELLSDLSLCRQALCKGQSMERTMPSVFRNPRQLYGREAELGQLEAALTQARHDKAVLCLVTGPSGVGKSRLIESFNQQSLPADCYFISAKCDQFQNNPPARLFHDAFSLLLKQILGEEDEALAIWRHRLFEQLGDEAAAVIELIPELELLLGAQPALAELPAAENKVRSLRLWLRFVQIFCRPNRPLCVFLDDLQWADPALFEWLAAMLSGLEHLLLIAAYRGDEVNPGDGVIALENKFRDEGGRVETIELNALPMPALTAMMIDSIRLEKKTADELCASIHVKTQGNPFFFLQYLRELQRNNVLHYDAGTGQWRFDRERLCAAAISDNVVDFMTKRVGKLDEPVRELLKIVACIGCAVDPDTIVTVFGENTLPYKNLAAAETLGLLLKQSDMAEKNKARYFFSHDRVQQAVHSLCSEHELLGNRLKIGRFWVDQARMGHDRSLLSQAVDHLNATLPLIDDAGERSRLGADNFKLGLWTKHRGAFEQALPYLRHASELLADRLPSFGGLASVLWQLAECEHLCGHHKQAERLFEQAVTLSRSELEKARIFELMIQFYADLGRFDRAYRVGRQAAALFGIDLPKRFNRLSFLTEFLALKFRLRKFTTDDLLDLPAVADARMDIAIRLLSATLKVAYQIRPELCAAISVKQVRRCLKHGNNAEAVIGYMVFGVIFLGGVLGNHQAGYDYGRLSLSLLDKYANQRQKAEVNFVYGYFANSWTHPAVDTETYWHTALDAGLESGDWFHSGCACCGLIQSQLMRGVPLDVIWQESERLLAILKRIDGREHSGVIEGIRQAIRNLRGDTDAPTSFGSADFDETTFVEALADYGSRHFAHYYYVNKMQSLYLWGDDERAMGTSRDSSAYLKDSAGMLHAAEHHFYTALILAKRYPAMPRIERFRTLWIILRTEKNFRRWARRCPQNFQSRLFLLQAEIYRLQRKPAPAALACQQAASDAELNGQLHLEGLANELAGRLYREQGQERLARFHFEEAAYCYRRWGATGYLPHFNERYGLTLANRAGSPPHDIGHRWDLETLLKAAETIAAERRLPDLLQTLMNIVIENAGAQRGVLLLQESGGLFVQAEARIDSKDIELMQRLPLAFASDLPQTAINYVSRSRETVILDNAGKSPVYGRDKVIIERRVRSLLCTPLLLSGELQGVLYLENNAADAVFTEEHVFLLRHLSGQIAISIDNAQGYRLLEDKVSERTKHIEKQKAALKEKNSELEARNATIEALNERLLNENRVRRLAEADLQKANEELQRLATMDSLTQIANRRCFDDYLAQECRRLERDNAPLALILCDIDHFKLFNDRYGHQAGDECLIKVAQAIAGALRRPTDLAARYGGEEFAVVMPRTGAPGALQVGKLIQQAVADLQIPHLGSEATGFVTVSIGIATATPFHKCPPESLIKAADAALYRVKENGRNDIDLQSAA</sequence>
<dbReference type="Gene3D" id="3.40.50.300">
    <property type="entry name" value="P-loop containing nucleotide triphosphate hydrolases"/>
    <property type="match status" value="1"/>
</dbReference>
<dbReference type="EMBL" id="FO082060">
    <property type="protein sequence ID" value="CCE22394.1"/>
    <property type="molecule type" value="Genomic_DNA"/>
</dbReference>
<feature type="domain" description="GGDEF" evidence="5">
    <location>
        <begin position="1550"/>
        <end position="1687"/>
    </location>
</feature>
<feature type="coiled-coil region" evidence="3">
    <location>
        <begin position="1464"/>
        <end position="1522"/>
    </location>
</feature>
<evidence type="ECO:0000259" key="4">
    <source>
        <dbReference type="PROSITE" id="PS50011"/>
    </source>
</evidence>
<dbReference type="GO" id="GO:0005524">
    <property type="term" value="F:ATP binding"/>
    <property type="evidence" value="ECO:0007669"/>
    <property type="project" value="InterPro"/>
</dbReference>
<keyword evidence="3" id="KW-0175">Coiled coil</keyword>
<dbReference type="InterPro" id="IPR011009">
    <property type="entry name" value="Kinase-like_dom_sf"/>
</dbReference>
<dbReference type="STRING" id="1091494.MEALZ_0699"/>
<dbReference type="RefSeq" id="WP_014147200.1">
    <property type="nucleotide sequence ID" value="NC_016112.1"/>
</dbReference>
<comment type="subcellular location">
    <subcellularLocation>
        <location evidence="2">Membrane</location>
        <topology evidence="2">Single-pass membrane protein</topology>
    </subcellularLocation>
</comment>
<dbReference type="PANTHER" id="PTHR43642">
    <property type="entry name" value="HYBRID SIGNAL TRANSDUCTION HISTIDINE KINASE G"/>
    <property type="match status" value="1"/>
</dbReference>
<dbReference type="CDD" id="cd01949">
    <property type="entry name" value="GGDEF"/>
    <property type="match status" value="1"/>
</dbReference>
<dbReference type="SMART" id="SM00267">
    <property type="entry name" value="GGDEF"/>
    <property type="match status" value="1"/>
</dbReference>
<dbReference type="InterPro" id="IPR000719">
    <property type="entry name" value="Prot_kinase_dom"/>
</dbReference>
<dbReference type="SUPFAM" id="SSF52540">
    <property type="entry name" value="P-loop containing nucleoside triphosphate hydrolases"/>
    <property type="match status" value="1"/>
</dbReference>
<protein>
    <submittedName>
        <fullName evidence="6">Serine/threonine protein kinase</fullName>
    </submittedName>
</protein>
<dbReference type="Pfam" id="PF01590">
    <property type="entry name" value="GAF"/>
    <property type="match status" value="1"/>
</dbReference>
<proteinExistence type="predicted"/>
<dbReference type="PATRIC" id="fig|271065.3.peg.713"/>
<dbReference type="InterPro" id="IPR000160">
    <property type="entry name" value="GGDEF_dom"/>
</dbReference>
<dbReference type="SUPFAM" id="SSF48452">
    <property type="entry name" value="TPR-like"/>
    <property type="match status" value="1"/>
</dbReference>
<dbReference type="KEGG" id="mah:MEALZ_0699"/>
<evidence type="ECO:0000313" key="7">
    <source>
        <dbReference type="Proteomes" id="UP000008315"/>
    </source>
</evidence>
<dbReference type="PROSITE" id="PS50011">
    <property type="entry name" value="PROTEIN_KINASE_DOM"/>
    <property type="match status" value="1"/>
</dbReference>
<dbReference type="Gene3D" id="1.10.510.10">
    <property type="entry name" value="Transferase(Phosphotransferase) domain 1"/>
    <property type="match status" value="1"/>
</dbReference>
<dbReference type="GO" id="GO:0004674">
    <property type="term" value="F:protein serine/threonine kinase activity"/>
    <property type="evidence" value="ECO:0007669"/>
    <property type="project" value="UniProtKB-KW"/>
</dbReference>
<dbReference type="InterPro" id="IPR011990">
    <property type="entry name" value="TPR-like_helical_dom_sf"/>
</dbReference>
<evidence type="ECO:0000256" key="1">
    <source>
        <dbReference type="ARBA" id="ARBA00001946"/>
    </source>
</evidence>
<dbReference type="InterPro" id="IPR041664">
    <property type="entry name" value="AAA_16"/>
</dbReference>
<evidence type="ECO:0000256" key="3">
    <source>
        <dbReference type="SAM" id="Coils"/>
    </source>
</evidence>
<dbReference type="Pfam" id="PF13191">
    <property type="entry name" value="AAA_16"/>
    <property type="match status" value="1"/>
</dbReference>
<dbReference type="Gene3D" id="3.30.450.40">
    <property type="match status" value="1"/>
</dbReference>
<dbReference type="GO" id="GO:0016020">
    <property type="term" value="C:membrane"/>
    <property type="evidence" value="ECO:0007669"/>
    <property type="project" value="UniProtKB-SubCell"/>
</dbReference>
<keyword evidence="6" id="KW-0808">Transferase</keyword>
<keyword evidence="6" id="KW-0418">Kinase</keyword>
<dbReference type="NCBIfam" id="TIGR00254">
    <property type="entry name" value="GGDEF"/>
    <property type="match status" value="1"/>
</dbReference>
<evidence type="ECO:0000259" key="5">
    <source>
        <dbReference type="PROSITE" id="PS50887"/>
    </source>
</evidence>
<dbReference type="CDD" id="cd14014">
    <property type="entry name" value="STKc_PknB_like"/>
    <property type="match status" value="1"/>
</dbReference>
<dbReference type="PANTHER" id="PTHR43642:SF1">
    <property type="entry name" value="HYBRID SIGNAL TRANSDUCTION HISTIDINE KINASE G"/>
    <property type="match status" value="1"/>
</dbReference>
<dbReference type="Gene3D" id="1.25.40.10">
    <property type="entry name" value="Tetratricopeptide repeat domain"/>
    <property type="match status" value="1"/>
</dbReference>
<dbReference type="HOGENOM" id="CLU_000445_34_2_6"/>
<keyword evidence="6" id="KW-0723">Serine/threonine-protein kinase</keyword>
<dbReference type="SMART" id="SM00065">
    <property type="entry name" value="GAF"/>
    <property type="match status" value="1"/>
</dbReference>
<dbReference type="InterPro" id="IPR053159">
    <property type="entry name" value="Hybrid_Histidine_Kinase"/>
</dbReference>
<reference evidence="7" key="1">
    <citation type="journal article" date="2012" name="J. Bacteriol.">
        <title>Genome sequence of the haloalkaliphilic methanotrophic bacterium Methylomicrobium alcaliphilum 20Z.</title>
        <authorList>
            <person name="Vuilleumier S."/>
            <person name="Khmelenina V.N."/>
            <person name="Bringel F."/>
            <person name="Reshetnikov A.S."/>
            <person name="Lajus A."/>
            <person name="Mangenot S."/>
            <person name="Rouy Z."/>
            <person name="Op den Camp H.J."/>
            <person name="Jetten M.S."/>
            <person name="Dispirito A.A."/>
            <person name="Dunfield P."/>
            <person name="Klotz M.G."/>
            <person name="Semrau J.D."/>
            <person name="Stein L.Y."/>
            <person name="Barbe V."/>
            <person name="Medigue C."/>
            <person name="Trotsenko Y.A."/>
            <person name="Kalyuzhnaya M.G."/>
        </authorList>
    </citation>
    <scope>NUCLEOTIDE SEQUENCE [LARGE SCALE GENOMIC DNA]</scope>
    <source>
        <strain evidence="7">DSM 19304 / NCIMB 14124 / VKM B-2133 / 20Z</strain>
    </source>
</reference>
<dbReference type="SUPFAM" id="SSF55781">
    <property type="entry name" value="GAF domain-like"/>
    <property type="match status" value="1"/>
</dbReference>
<name>G4T1H2_META2</name>
<dbReference type="Proteomes" id="UP000008315">
    <property type="component" value="Chromosome"/>
</dbReference>
<dbReference type="SUPFAM" id="SSF55073">
    <property type="entry name" value="Nucleotide cyclase"/>
    <property type="match status" value="1"/>
</dbReference>
<keyword evidence="7" id="KW-1185">Reference proteome</keyword>
<feature type="domain" description="Protein kinase" evidence="4">
    <location>
        <begin position="7"/>
        <end position="268"/>
    </location>
</feature>
<dbReference type="PROSITE" id="PS50887">
    <property type="entry name" value="GGDEF"/>
    <property type="match status" value="1"/>
</dbReference>
<dbReference type="InterPro" id="IPR043128">
    <property type="entry name" value="Rev_trsase/Diguanyl_cyclase"/>
</dbReference>
<dbReference type="FunFam" id="3.30.70.270:FF:000001">
    <property type="entry name" value="Diguanylate cyclase domain protein"/>
    <property type="match status" value="1"/>
</dbReference>
<evidence type="ECO:0000313" key="6">
    <source>
        <dbReference type="EMBL" id="CCE22394.1"/>
    </source>
</evidence>
<dbReference type="Pfam" id="PF00069">
    <property type="entry name" value="Pkinase"/>
    <property type="match status" value="1"/>
</dbReference>
<dbReference type="InterPro" id="IPR003018">
    <property type="entry name" value="GAF"/>
</dbReference>
<dbReference type="SUPFAM" id="SSF56112">
    <property type="entry name" value="Protein kinase-like (PK-like)"/>
    <property type="match status" value="1"/>
</dbReference>
<dbReference type="InterPro" id="IPR027417">
    <property type="entry name" value="P-loop_NTPase"/>
</dbReference>
<dbReference type="SMART" id="SM00220">
    <property type="entry name" value="S_TKc"/>
    <property type="match status" value="1"/>
</dbReference>
<accession>G4T1H2</accession>